<evidence type="ECO:0000256" key="1">
    <source>
        <dbReference type="SAM" id="MobiDB-lite"/>
    </source>
</evidence>
<protein>
    <submittedName>
        <fullName evidence="2">Uncharacterized protein</fullName>
    </submittedName>
</protein>
<comment type="caution">
    <text evidence="2">The sequence shown here is derived from an EMBL/GenBank/DDBJ whole genome shotgun (WGS) entry which is preliminary data.</text>
</comment>
<dbReference type="AlphaFoldDB" id="A0A2N5H6R0"/>
<dbReference type="OrthoDB" id="1798639at2"/>
<organism evidence="2 3">
    <name type="scientific">Neobacillus cucumis</name>
    <dbReference type="NCBI Taxonomy" id="1740721"/>
    <lineage>
        <taxon>Bacteria</taxon>
        <taxon>Bacillati</taxon>
        <taxon>Bacillota</taxon>
        <taxon>Bacilli</taxon>
        <taxon>Bacillales</taxon>
        <taxon>Bacillaceae</taxon>
        <taxon>Neobacillus</taxon>
    </lineage>
</organism>
<feature type="compositionally biased region" description="Basic and acidic residues" evidence="1">
    <location>
        <begin position="92"/>
        <end position="106"/>
    </location>
</feature>
<name>A0A2N5H6R0_9BACI</name>
<evidence type="ECO:0000313" key="3">
    <source>
        <dbReference type="Proteomes" id="UP000234950"/>
    </source>
</evidence>
<gene>
    <name evidence="2" type="ORF">CVD27_25870</name>
</gene>
<dbReference type="EMBL" id="PGVE01000102">
    <property type="protein sequence ID" value="PLS01194.1"/>
    <property type="molecule type" value="Genomic_DNA"/>
</dbReference>
<reference evidence="2 3" key="1">
    <citation type="submission" date="2017-11" db="EMBL/GenBank/DDBJ databases">
        <title>Comparitive Functional Genomics of Dry Heat Resistant strains isolated from the Viking Spacecraft.</title>
        <authorList>
            <person name="Seuylemezian A."/>
            <person name="Cooper K."/>
            <person name="Vaishampayan P."/>
        </authorList>
    </citation>
    <scope>NUCLEOTIDE SEQUENCE [LARGE SCALE GENOMIC DNA]</scope>
    <source>
        <strain evidence="2 3">V32-6</strain>
    </source>
</reference>
<sequence>METILIMIVVGVISMIFGKTKNNQGYQGRNPFPRRLEQIQTRFKDFSDSLSKDTTLFTAEEKTSNMNKLETEYLQVRQESETGRMGMAAARKQTERREAIPNQEENKPYITDTLEAQTVINGVIWSEILGEPRAKKSYRVKKRSN</sequence>
<feature type="region of interest" description="Disordered" evidence="1">
    <location>
        <begin position="78"/>
        <end position="106"/>
    </location>
</feature>
<keyword evidence="3" id="KW-1185">Reference proteome</keyword>
<dbReference type="Proteomes" id="UP000234950">
    <property type="component" value="Unassembled WGS sequence"/>
</dbReference>
<accession>A0A2N5H6R0</accession>
<dbReference type="RefSeq" id="WP_101651848.1">
    <property type="nucleotide sequence ID" value="NZ_PGVE01000102.1"/>
</dbReference>
<evidence type="ECO:0000313" key="2">
    <source>
        <dbReference type="EMBL" id="PLS01194.1"/>
    </source>
</evidence>
<proteinExistence type="predicted"/>